<dbReference type="InterPro" id="IPR051848">
    <property type="entry name" value="PGIP"/>
</dbReference>
<evidence type="ECO:0000256" key="2">
    <source>
        <dbReference type="ARBA" id="ARBA00022614"/>
    </source>
</evidence>
<dbReference type="SUPFAM" id="SSF52058">
    <property type="entry name" value="L domain-like"/>
    <property type="match status" value="1"/>
</dbReference>
<feature type="domain" description="Leucine-rich repeat-containing N-terminal plant-type" evidence="5">
    <location>
        <begin position="35"/>
        <end position="75"/>
    </location>
</feature>
<gene>
    <name evidence="6" type="ORF">MtrunA17_Chr4g0050741</name>
</gene>
<dbReference type="Gramene" id="rna25350">
    <property type="protein sequence ID" value="RHN62745.1"/>
    <property type="gene ID" value="gene25350"/>
</dbReference>
<dbReference type="PANTHER" id="PTHR48059:SF24">
    <property type="entry name" value="POLYGALACTURONASE INHIBITOR"/>
    <property type="match status" value="1"/>
</dbReference>
<protein>
    <submittedName>
        <fullName evidence="6">Putative leucine-rich repeat-containing, plant-type, leucine-rich repeat domain, L</fullName>
    </submittedName>
</protein>
<keyword evidence="3" id="KW-0677">Repeat</keyword>
<dbReference type="InterPro" id="IPR013210">
    <property type="entry name" value="LRR_N_plant-typ"/>
</dbReference>
<feature type="signal peptide" evidence="4">
    <location>
        <begin position="1"/>
        <end position="23"/>
    </location>
</feature>
<evidence type="ECO:0000313" key="7">
    <source>
        <dbReference type="Proteomes" id="UP000265566"/>
    </source>
</evidence>
<organism evidence="6 7">
    <name type="scientific">Medicago truncatula</name>
    <name type="common">Barrel medic</name>
    <name type="synonym">Medicago tribuloides</name>
    <dbReference type="NCBI Taxonomy" id="3880"/>
    <lineage>
        <taxon>Eukaryota</taxon>
        <taxon>Viridiplantae</taxon>
        <taxon>Streptophyta</taxon>
        <taxon>Embryophyta</taxon>
        <taxon>Tracheophyta</taxon>
        <taxon>Spermatophyta</taxon>
        <taxon>Magnoliopsida</taxon>
        <taxon>eudicotyledons</taxon>
        <taxon>Gunneridae</taxon>
        <taxon>Pentapetalae</taxon>
        <taxon>rosids</taxon>
        <taxon>fabids</taxon>
        <taxon>Fabales</taxon>
        <taxon>Fabaceae</taxon>
        <taxon>Papilionoideae</taxon>
        <taxon>50 kb inversion clade</taxon>
        <taxon>NPAAA clade</taxon>
        <taxon>Hologalegina</taxon>
        <taxon>IRL clade</taxon>
        <taxon>Trifolieae</taxon>
        <taxon>Medicago</taxon>
    </lineage>
</organism>
<keyword evidence="2" id="KW-0433">Leucine-rich repeat</keyword>
<name>A0A396IG63_MEDTR</name>
<accession>A0A396IG63</accession>
<reference evidence="7" key="1">
    <citation type="journal article" date="2018" name="Nat. Plants">
        <title>Whole-genome landscape of Medicago truncatula symbiotic genes.</title>
        <authorList>
            <person name="Pecrix Y."/>
            <person name="Staton S.E."/>
            <person name="Sallet E."/>
            <person name="Lelandais-Briere C."/>
            <person name="Moreau S."/>
            <person name="Carrere S."/>
            <person name="Blein T."/>
            <person name="Jardinaud M.F."/>
            <person name="Latrasse D."/>
            <person name="Zouine M."/>
            <person name="Zahm M."/>
            <person name="Kreplak J."/>
            <person name="Mayjonade B."/>
            <person name="Satge C."/>
            <person name="Perez M."/>
            <person name="Cauet S."/>
            <person name="Marande W."/>
            <person name="Chantry-Darmon C."/>
            <person name="Lopez-Roques C."/>
            <person name="Bouchez O."/>
            <person name="Berard A."/>
            <person name="Debelle F."/>
            <person name="Munos S."/>
            <person name="Bendahmane A."/>
            <person name="Berges H."/>
            <person name="Niebel A."/>
            <person name="Buitink J."/>
            <person name="Frugier F."/>
            <person name="Benhamed M."/>
            <person name="Crespi M."/>
            <person name="Gouzy J."/>
            <person name="Gamas P."/>
        </authorList>
    </citation>
    <scope>NUCLEOTIDE SEQUENCE [LARGE SCALE GENOMIC DNA]</scope>
    <source>
        <strain evidence="7">cv. Jemalong A17</strain>
    </source>
</reference>
<dbReference type="PANTHER" id="PTHR48059">
    <property type="entry name" value="POLYGALACTURONASE INHIBITOR 1"/>
    <property type="match status" value="1"/>
</dbReference>
<evidence type="ECO:0000256" key="3">
    <source>
        <dbReference type="ARBA" id="ARBA00022737"/>
    </source>
</evidence>
<dbReference type="EMBL" id="PSQE01000004">
    <property type="protein sequence ID" value="RHN62745.1"/>
    <property type="molecule type" value="Genomic_DNA"/>
</dbReference>
<proteinExistence type="predicted"/>
<evidence type="ECO:0000256" key="1">
    <source>
        <dbReference type="ARBA" id="ARBA00004196"/>
    </source>
</evidence>
<comment type="subcellular location">
    <subcellularLocation>
        <location evidence="1">Cell envelope</location>
    </subcellularLocation>
</comment>
<dbReference type="Pfam" id="PF08263">
    <property type="entry name" value="LRRNT_2"/>
    <property type="match status" value="1"/>
</dbReference>
<evidence type="ECO:0000313" key="6">
    <source>
        <dbReference type="EMBL" id="RHN62745.1"/>
    </source>
</evidence>
<dbReference type="Proteomes" id="UP000265566">
    <property type="component" value="Chromosome 4"/>
</dbReference>
<dbReference type="Gene3D" id="3.80.10.10">
    <property type="entry name" value="Ribonuclease Inhibitor"/>
    <property type="match status" value="1"/>
</dbReference>
<keyword evidence="4" id="KW-0732">Signal</keyword>
<feature type="chain" id="PRO_5017373545" evidence="4">
    <location>
        <begin position="24"/>
        <end position="152"/>
    </location>
</feature>
<sequence length="152" mass="17010">MIASTMQHFLSCILLLLIITTQRFIIPSLSEKCNQHDKEALLQIKKEFGNPTKLSSWDPNNNDCCNDKWKGVSCDSDRVANLGLDDLNLPKPVPFPPSITNLPFLDDFSLSRIPNLVGTIPPSISKLTNLDYLTLSHTIPASPARYQTLFQI</sequence>
<comment type="caution">
    <text evidence="6">The sequence shown here is derived from an EMBL/GenBank/DDBJ whole genome shotgun (WGS) entry which is preliminary data.</text>
</comment>
<evidence type="ECO:0000256" key="4">
    <source>
        <dbReference type="SAM" id="SignalP"/>
    </source>
</evidence>
<dbReference type="AlphaFoldDB" id="A0A396IG63"/>
<evidence type="ECO:0000259" key="5">
    <source>
        <dbReference type="Pfam" id="PF08263"/>
    </source>
</evidence>
<dbReference type="InterPro" id="IPR032675">
    <property type="entry name" value="LRR_dom_sf"/>
</dbReference>